<protein>
    <recommendedName>
        <fullName evidence="3">Peptidase C39-like domain-containing protein</fullName>
    </recommendedName>
</protein>
<evidence type="ECO:0000313" key="1">
    <source>
        <dbReference type="EMBL" id="AZQ76894.1"/>
    </source>
</evidence>
<proteinExistence type="predicted"/>
<organism evidence="1 2">
    <name type="scientific">Flaviflexus ciconiae</name>
    <dbReference type="NCBI Taxonomy" id="2496867"/>
    <lineage>
        <taxon>Bacteria</taxon>
        <taxon>Bacillati</taxon>
        <taxon>Actinomycetota</taxon>
        <taxon>Actinomycetes</taxon>
        <taxon>Actinomycetales</taxon>
        <taxon>Actinomycetaceae</taxon>
        <taxon>Flaviflexus</taxon>
    </lineage>
</organism>
<dbReference type="RefSeq" id="WP_126703700.1">
    <property type="nucleotide sequence ID" value="NZ_CP034593.1"/>
</dbReference>
<dbReference type="OrthoDB" id="4762866at2"/>
<name>A0A3Q9G405_9ACTO</name>
<dbReference type="KEGG" id="flh:EJ997_05635"/>
<evidence type="ECO:0008006" key="3">
    <source>
        <dbReference type="Google" id="ProtNLM"/>
    </source>
</evidence>
<keyword evidence="2" id="KW-1185">Reference proteome</keyword>
<accession>A0A3Q9G405</accession>
<dbReference type="Proteomes" id="UP000280344">
    <property type="component" value="Chromosome"/>
</dbReference>
<reference evidence="1 2" key="1">
    <citation type="submission" date="2018-12" db="EMBL/GenBank/DDBJ databases">
        <title>Complete genome sequence of Flaviflexus sp. H23T48.</title>
        <authorList>
            <person name="Bae J.-W."/>
            <person name="Lee J.-Y."/>
        </authorList>
    </citation>
    <scope>NUCLEOTIDE SEQUENCE [LARGE SCALE GENOMIC DNA]</scope>
    <source>
        <strain evidence="1 2">H23T48</strain>
    </source>
</reference>
<sequence>MAGLHVGRIVAKLQRPIHTRMSPHPPADPIDPVPVVLGSTLVTQVNETTCGAAVLLMLEATGDPALARTLEEDPDRIRSYQLEIHERITKDAVGPIDWPKRFGSPPWTLAREARFPGVTYKAHALDDSTEQGRAILQSVWNANATGIPVPLYTGGNSRLGLDTAIPRHVVLAVPPAKQTRTSNMRIYEPSSGMLYDVPFEDLLNRKTKHRALGNWTHVVWAVLPEPTGTE</sequence>
<dbReference type="AlphaFoldDB" id="A0A3Q9G405"/>
<evidence type="ECO:0000313" key="2">
    <source>
        <dbReference type="Proteomes" id="UP000280344"/>
    </source>
</evidence>
<dbReference type="EMBL" id="CP034593">
    <property type="protein sequence ID" value="AZQ76894.1"/>
    <property type="molecule type" value="Genomic_DNA"/>
</dbReference>
<gene>
    <name evidence="1" type="ORF">EJ997_05635</name>
</gene>